<protein>
    <submittedName>
        <fullName evidence="2">Uncharacterized protein</fullName>
    </submittedName>
</protein>
<dbReference type="Proteomes" id="UP000729402">
    <property type="component" value="Unassembled WGS sequence"/>
</dbReference>
<accession>A0A8J5TES2</accession>
<reference evidence="2" key="2">
    <citation type="submission" date="2021-02" db="EMBL/GenBank/DDBJ databases">
        <authorList>
            <person name="Kimball J.A."/>
            <person name="Haas M.W."/>
            <person name="Macchietto M."/>
            <person name="Kono T."/>
            <person name="Duquette J."/>
            <person name="Shao M."/>
        </authorList>
    </citation>
    <scope>NUCLEOTIDE SEQUENCE</scope>
    <source>
        <tissue evidence="2">Fresh leaf tissue</tissue>
    </source>
</reference>
<evidence type="ECO:0000313" key="3">
    <source>
        <dbReference type="Proteomes" id="UP000729402"/>
    </source>
</evidence>
<name>A0A8J5TES2_ZIZPA</name>
<gene>
    <name evidence="2" type="ORF">GUJ93_ZPchr0014g46809</name>
</gene>
<organism evidence="2 3">
    <name type="scientific">Zizania palustris</name>
    <name type="common">Northern wild rice</name>
    <dbReference type="NCBI Taxonomy" id="103762"/>
    <lineage>
        <taxon>Eukaryota</taxon>
        <taxon>Viridiplantae</taxon>
        <taxon>Streptophyta</taxon>
        <taxon>Embryophyta</taxon>
        <taxon>Tracheophyta</taxon>
        <taxon>Spermatophyta</taxon>
        <taxon>Magnoliopsida</taxon>
        <taxon>Liliopsida</taxon>
        <taxon>Poales</taxon>
        <taxon>Poaceae</taxon>
        <taxon>BOP clade</taxon>
        <taxon>Oryzoideae</taxon>
        <taxon>Oryzeae</taxon>
        <taxon>Zizaniinae</taxon>
        <taxon>Zizania</taxon>
    </lineage>
</organism>
<reference evidence="2" key="1">
    <citation type="journal article" date="2021" name="bioRxiv">
        <title>Whole Genome Assembly and Annotation of Northern Wild Rice, Zizania palustris L., Supports a Whole Genome Duplication in the Zizania Genus.</title>
        <authorList>
            <person name="Haas M."/>
            <person name="Kono T."/>
            <person name="Macchietto M."/>
            <person name="Millas R."/>
            <person name="McGilp L."/>
            <person name="Shao M."/>
            <person name="Duquette J."/>
            <person name="Hirsch C.N."/>
            <person name="Kimball J."/>
        </authorList>
    </citation>
    <scope>NUCLEOTIDE SEQUENCE</scope>
    <source>
        <tissue evidence="2">Fresh leaf tissue</tissue>
    </source>
</reference>
<feature type="compositionally biased region" description="Basic residues" evidence="1">
    <location>
        <begin position="109"/>
        <end position="128"/>
    </location>
</feature>
<comment type="caution">
    <text evidence="2">The sequence shown here is derived from an EMBL/GenBank/DDBJ whole genome shotgun (WGS) entry which is preliminary data.</text>
</comment>
<evidence type="ECO:0000313" key="2">
    <source>
        <dbReference type="EMBL" id="KAG8082210.1"/>
    </source>
</evidence>
<feature type="region of interest" description="Disordered" evidence="1">
    <location>
        <begin position="90"/>
        <end position="128"/>
    </location>
</feature>
<keyword evidence="3" id="KW-1185">Reference proteome</keyword>
<evidence type="ECO:0000256" key="1">
    <source>
        <dbReference type="SAM" id="MobiDB-lite"/>
    </source>
</evidence>
<feature type="region of interest" description="Disordered" evidence="1">
    <location>
        <begin position="20"/>
        <end position="50"/>
    </location>
</feature>
<proteinExistence type="predicted"/>
<sequence>MSTAATVMLASAHPSLVLPQHFGRRRPTPCRPSPLPSAMTPLLRPSAPDPAPCHIPTTSAYIVASFASAPCPATIRVRCHRPIHLRRSDTRLRPSALAPQHLLRLLPPVKRRDKSKGRGRERKGRMKK</sequence>
<dbReference type="AlphaFoldDB" id="A0A8J5TES2"/>
<dbReference type="EMBL" id="JAAALK010000086">
    <property type="protein sequence ID" value="KAG8082210.1"/>
    <property type="molecule type" value="Genomic_DNA"/>
</dbReference>